<dbReference type="PROSITE" id="PS51096">
    <property type="entry name" value="PTS_EIIA_TYPE_4"/>
    <property type="match status" value="1"/>
</dbReference>
<sequence>MPDPQTVPPQTVPPQTVPQAPVVRPSVAGVEGRVGLVFVSHSEKIASGLVDLAAQMAPGTALVAAGGTDEGGIGTSFEKVTAAMAEADSGEGVVVLCDLGSAILTAETALDFLDDEVRERVRIVDAPLVEGAVAASVTAETGGSLAAVVAAAESARGAFGEVPGQGPVGTGAAGTEAAGAASGAAGDRDGGADAALTRTVTIVNRDGLHARPAAEFVKLANSYDQRVTINGKDSKSLLGIMSLGLVRGATATLAAADESARPALDALVALIESGFGEE</sequence>
<dbReference type="InterPro" id="IPR035895">
    <property type="entry name" value="HPr-like_sf"/>
</dbReference>
<evidence type="ECO:0000313" key="12">
    <source>
        <dbReference type="Proteomes" id="UP000256541"/>
    </source>
</evidence>
<dbReference type="CDD" id="cd00367">
    <property type="entry name" value="PTS-HPr_like"/>
    <property type="match status" value="1"/>
</dbReference>
<dbReference type="PROSITE" id="PS51350">
    <property type="entry name" value="PTS_HPR_DOM"/>
    <property type="match status" value="1"/>
</dbReference>
<keyword evidence="6" id="KW-0808">Transferase</keyword>
<dbReference type="GO" id="GO:0019563">
    <property type="term" value="P:glycerol catabolic process"/>
    <property type="evidence" value="ECO:0007669"/>
    <property type="project" value="InterPro"/>
</dbReference>
<dbReference type="GO" id="GO:0009401">
    <property type="term" value="P:phosphoenolpyruvate-dependent sugar phosphotransferase system"/>
    <property type="evidence" value="ECO:0007669"/>
    <property type="project" value="InterPro"/>
</dbReference>
<dbReference type="PROSITE" id="PS00369">
    <property type="entry name" value="PTS_HPR_HIS"/>
    <property type="match status" value="1"/>
</dbReference>
<dbReference type="EMBL" id="NBXB01000022">
    <property type="protein sequence ID" value="RFA15036.1"/>
    <property type="molecule type" value="Genomic_DNA"/>
</dbReference>
<evidence type="ECO:0000256" key="4">
    <source>
        <dbReference type="ARBA" id="ARBA00012095"/>
    </source>
</evidence>
<comment type="catalytic activity">
    <reaction evidence="1">
        <text>dihydroxyacetone + phosphoenolpyruvate = dihydroxyacetone phosphate + pyruvate</text>
        <dbReference type="Rhea" id="RHEA:18381"/>
        <dbReference type="ChEBI" id="CHEBI:15361"/>
        <dbReference type="ChEBI" id="CHEBI:16016"/>
        <dbReference type="ChEBI" id="CHEBI:57642"/>
        <dbReference type="ChEBI" id="CHEBI:58702"/>
        <dbReference type="EC" id="2.7.1.121"/>
    </reaction>
</comment>
<feature type="region of interest" description="Disordered" evidence="8">
    <location>
        <begin position="1"/>
        <end position="20"/>
    </location>
</feature>
<evidence type="ECO:0000313" key="11">
    <source>
        <dbReference type="EMBL" id="RFA15036.1"/>
    </source>
</evidence>
<dbReference type="Pfam" id="PF00381">
    <property type="entry name" value="PTS-HPr"/>
    <property type="match status" value="1"/>
</dbReference>
<evidence type="ECO:0000256" key="3">
    <source>
        <dbReference type="ARBA" id="ARBA00003681"/>
    </source>
</evidence>
<dbReference type="SUPFAM" id="SSF53062">
    <property type="entry name" value="PTS system fructose IIA component-like"/>
    <property type="match status" value="1"/>
</dbReference>
<comment type="caution">
    <text evidence="11">The sequence shown here is derived from an EMBL/GenBank/DDBJ whole genome shotgun (WGS) entry which is preliminary data.</text>
</comment>
<evidence type="ECO:0000256" key="6">
    <source>
        <dbReference type="ARBA" id="ARBA00022679"/>
    </source>
</evidence>
<dbReference type="PRINTS" id="PR00107">
    <property type="entry name" value="PHOSPHOCPHPR"/>
</dbReference>
<dbReference type="Pfam" id="PF03610">
    <property type="entry name" value="EIIA-man"/>
    <property type="match status" value="1"/>
</dbReference>
<evidence type="ECO:0000259" key="10">
    <source>
        <dbReference type="PROSITE" id="PS51350"/>
    </source>
</evidence>
<dbReference type="InterPro" id="IPR012844">
    <property type="entry name" value="DhaM_N"/>
</dbReference>
<dbReference type="InterPro" id="IPR039643">
    <property type="entry name" value="DhaM"/>
</dbReference>
<evidence type="ECO:0000256" key="5">
    <source>
        <dbReference type="ARBA" id="ARBA00020422"/>
    </source>
</evidence>
<name>A0A3E0VYR0_9MICO</name>
<feature type="domain" description="HPr" evidence="10">
    <location>
        <begin position="195"/>
        <end position="278"/>
    </location>
</feature>
<dbReference type="Gene3D" id="3.30.1340.10">
    <property type="entry name" value="HPr-like"/>
    <property type="match status" value="1"/>
</dbReference>
<dbReference type="SUPFAM" id="SSF55594">
    <property type="entry name" value="HPr-like"/>
    <property type="match status" value="1"/>
</dbReference>
<evidence type="ECO:0000256" key="7">
    <source>
        <dbReference type="ARBA" id="ARBA00046577"/>
    </source>
</evidence>
<evidence type="ECO:0000259" key="9">
    <source>
        <dbReference type="PROSITE" id="PS51096"/>
    </source>
</evidence>
<dbReference type="Gene3D" id="3.40.50.510">
    <property type="entry name" value="Phosphotransferase system, mannose-type IIA component"/>
    <property type="match status" value="1"/>
</dbReference>
<proteinExistence type="predicted"/>
<dbReference type="GO" id="GO:0047324">
    <property type="term" value="F:phosphoenolpyruvate-glycerone phosphotransferase activity"/>
    <property type="evidence" value="ECO:0007669"/>
    <property type="project" value="UniProtKB-EC"/>
</dbReference>
<gene>
    <name evidence="11" type="ORF">B7R22_07430</name>
</gene>
<reference evidence="11 12" key="1">
    <citation type="submission" date="2017-04" db="EMBL/GenBank/DDBJ databases">
        <title>Comparative genome analysis of Subtercola boreus.</title>
        <authorList>
            <person name="Cho Y.-J."/>
            <person name="Cho A."/>
            <person name="Kim O.-S."/>
            <person name="Lee J.-I."/>
        </authorList>
    </citation>
    <scope>NUCLEOTIDE SEQUENCE [LARGE SCALE GENOMIC DNA]</scope>
    <source>
        <strain evidence="11 12">P27479</strain>
    </source>
</reference>
<dbReference type="PANTHER" id="PTHR38594">
    <property type="entry name" value="PEP-DEPENDENT DIHYDROXYACETONE KINASE, PHOSPHORYL DONOR SUBUNIT DHAM"/>
    <property type="match status" value="1"/>
</dbReference>
<comment type="subunit">
    <text evidence="7">Homodimer. The dihydroxyacetone kinase complex is composed of a homodimer of DhaM, a homodimer of DhaK and the subunit DhaL.</text>
</comment>
<organism evidence="11 12">
    <name type="scientific">Subtercola boreus</name>
    <dbReference type="NCBI Taxonomy" id="120213"/>
    <lineage>
        <taxon>Bacteria</taxon>
        <taxon>Bacillati</taxon>
        <taxon>Actinomycetota</taxon>
        <taxon>Actinomycetes</taxon>
        <taxon>Micrococcales</taxon>
        <taxon>Microbacteriaceae</taxon>
        <taxon>Subtercola</taxon>
    </lineage>
</organism>
<feature type="domain" description="PTS EIIA type-4" evidence="9">
    <location>
        <begin position="33"/>
        <end position="159"/>
    </location>
</feature>
<evidence type="ECO:0000256" key="8">
    <source>
        <dbReference type="SAM" id="MobiDB-lite"/>
    </source>
</evidence>
<evidence type="ECO:0000256" key="2">
    <source>
        <dbReference type="ARBA" id="ARBA00002788"/>
    </source>
</evidence>
<evidence type="ECO:0000256" key="1">
    <source>
        <dbReference type="ARBA" id="ARBA00001113"/>
    </source>
</evidence>
<dbReference type="EC" id="2.7.1.121" evidence="4"/>
<dbReference type="PANTHER" id="PTHR38594:SF1">
    <property type="entry name" value="PEP-DEPENDENT DIHYDROXYACETONE KINASE, PHOSPHORYL DONOR SUBUNIT DHAM"/>
    <property type="match status" value="1"/>
</dbReference>
<dbReference type="InterPro" id="IPR001020">
    <property type="entry name" value="PTS_HPr_His_P_site"/>
</dbReference>
<dbReference type="NCBIfam" id="TIGR01003">
    <property type="entry name" value="PTS_HPr_family"/>
    <property type="match status" value="1"/>
</dbReference>
<dbReference type="GO" id="GO:0016020">
    <property type="term" value="C:membrane"/>
    <property type="evidence" value="ECO:0007669"/>
    <property type="project" value="InterPro"/>
</dbReference>
<dbReference type="InterPro" id="IPR036662">
    <property type="entry name" value="PTS_EIIA_man-typ_sf"/>
</dbReference>
<feature type="compositionally biased region" description="Pro residues" evidence="8">
    <location>
        <begin position="1"/>
        <end position="16"/>
    </location>
</feature>
<dbReference type="InterPro" id="IPR000032">
    <property type="entry name" value="HPr-like"/>
</dbReference>
<comment type="function">
    <text evidence="3">General (non sugar-specific) component of the phosphoenolpyruvate-dependent sugar phosphotransferase system (sugar PTS). This major carbohydrate active-transport system catalyzes the phosphorylation of incoming sugar substrates concomitantly with their translocation across the cell membrane. The phosphoryl group from phosphoenolpyruvate (PEP) is transferred to the phosphoryl carrier protein HPr by enzyme I. Phospho-HPr then transfers it to the PTS EIIA domain.</text>
</comment>
<dbReference type="Proteomes" id="UP000256541">
    <property type="component" value="Unassembled WGS sequence"/>
</dbReference>
<dbReference type="AlphaFoldDB" id="A0A3E0VYR0"/>
<protein>
    <recommendedName>
        <fullName evidence="5">Phosphocarrier protein HPr</fullName>
        <ecNumber evidence="4">2.7.1.121</ecNumber>
    </recommendedName>
</protein>
<comment type="function">
    <text evidence="2">Component of the dihydroxyacetone kinase complex, which is responsible for the phosphoenolpyruvate (PEP)-dependent phosphorylation of dihydroxyacetone. DhaM serves as the phosphoryl donor. Is phosphorylated by phosphoenolpyruvate in an EI- and HPr-dependent reaction, and a phosphorelay system on histidine residues finally leads to phosphoryl transfer to DhaL and dihydroxyacetone.</text>
</comment>
<accession>A0A3E0VYR0</accession>
<dbReference type="NCBIfam" id="TIGR02364">
    <property type="entry name" value="dha_pts"/>
    <property type="match status" value="1"/>
</dbReference>
<dbReference type="OrthoDB" id="350754at2"/>
<dbReference type="InterPro" id="IPR004701">
    <property type="entry name" value="PTS_EIIA_man-typ"/>
</dbReference>